<dbReference type="Proteomes" id="UP000291084">
    <property type="component" value="Chromosome 1"/>
</dbReference>
<protein>
    <submittedName>
        <fullName evidence="2">Uncharacterized protein</fullName>
    </submittedName>
</protein>
<dbReference type="EMBL" id="AP015034">
    <property type="protein sequence ID" value="BAT76728.1"/>
    <property type="molecule type" value="Genomic_DNA"/>
</dbReference>
<evidence type="ECO:0000313" key="3">
    <source>
        <dbReference type="Proteomes" id="UP000291084"/>
    </source>
</evidence>
<organism evidence="2 3">
    <name type="scientific">Vigna angularis var. angularis</name>
    <dbReference type="NCBI Taxonomy" id="157739"/>
    <lineage>
        <taxon>Eukaryota</taxon>
        <taxon>Viridiplantae</taxon>
        <taxon>Streptophyta</taxon>
        <taxon>Embryophyta</taxon>
        <taxon>Tracheophyta</taxon>
        <taxon>Spermatophyta</taxon>
        <taxon>Magnoliopsida</taxon>
        <taxon>eudicotyledons</taxon>
        <taxon>Gunneridae</taxon>
        <taxon>Pentapetalae</taxon>
        <taxon>rosids</taxon>
        <taxon>fabids</taxon>
        <taxon>Fabales</taxon>
        <taxon>Fabaceae</taxon>
        <taxon>Papilionoideae</taxon>
        <taxon>50 kb inversion clade</taxon>
        <taxon>NPAAA clade</taxon>
        <taxon>indigoferoid/millettioid clade</taxon>
        <taxon>Phaseoleae</taxon>
        <taxon>Vigna</taxon>
    </lineage>
</organism>
<evidence type="ECO:0000256" key="1">
    <source>
        <dbReference type="SAM" id="Phobius"/>
    </source>
</evidence>
<feature type="non-terminal residue" evidence="2">
    <location>
        <position position="74"/>
    </location>
</feature>
<dbReference type="AlphaFoldDB" id="A0A0S3R7X3"/>
<gene>
    <name evidence="2" type="primary">Vigan.01G477800</name>
    <name evidence="2" type="ORF">VIGAN_01477800</name>
</gene>
<keyword evidence="3" id="KW-1185">Reference proteome</keyword>
<accession>A0A0S3R7X3</accession>
<keyword evidence="1" id="KW-0472">Membrane</keyword>
<proteinExistence type="predicted"/>
<feature type="transmembrane region" description="Helical" evidence="1">
    <location>
        <begin position="33"/>
        <end position="53"/>
    </location>
</feature>
<evidence type="ECO:0000313" key="2">
    <source>
        <dbReference type="EMBL" id="BAT76728.1"/>
    </source>
</evidence>
<keyword evidence="1" id="KW-0812">Transmembrane</keyword>
<name>A0A0S3R7X3_PHAAN</name>
<sequence length="74" mass="8757">MSYAWLAFSKIMATCQKKGFFTRKDWDLLACNAVYHMFVFVSNLFLIISHYCIKQMLVHQYVLTPVPFTMKILI</sequence>
<keyword evidence="1" id="KW-1133">Transmembrane helix</keyword>
<reference evidence="2 3" key="1">
    <citation type="journal article" date="2015" name="Sci. Rep.">
        <title>The power of single molecule real-time sequencing technology in the de novo assembly of a eukaryotic genome.</title>
        <authorList>
            <person name="Sakai H."/>
            <person name="Naito K."/>
            <person name="Ogiso-Tanaka E."/>
            <person name="Takahashi Y."/>
            <person name="Iseki K."/>
            <person name="Muto C."/>
            <person name="Satou K."/>
            <person name="Teruya K."/>
            <person name="Shiroma A."/>
            <person name="Shimoji M."/>
            <person name="Hirano T."/>
            <person name="Itoh T."/>
            <person name="Kaga A."/>
            <person name="Tomooka N."/>
        </authorList>
    </citation>
    <scope>NUCLEOTIDE SEQUENCE [LARGE SCALE GENOMIC DNA]</scope>
    <source>
        <strain evidence="3">cv. Shumari</strain>
    </source>
</reference>